<dbReference type="GO" id="GO:0003677">
    <property type="term" value="F:DNA binding"/>
    <property type="evidence" value="ECO:0007669"/>
    <property type="project" value="InterPro"/>
</dbReference>
<dbReference type="EMBL" id="AP029172">
    <property type="protein sequence ID" value="BFD48011.1"/>
    <property type="molecule type" value="Genomic_DNA"/>
</dbReference>
<reference evidence="2" key="1">
    <citation type="submission" date="2024-01" db="EMBL/GenBank/DDBJ databases">
        <title>Sequencing the genomes of a sandfly, Sergentomyia squamirostris, and its two endosymbionts.</title>
        <authorList>
            <person name="Itokawa K."/>
            <person name="Sanjoba C."/>
        </authorList>
    </citation>
    <scope>NUCLEOTIDE SEQUENCE</scope>
    <source>
        <strain evidence="2">WSSQ</strain>
    </source>
</reference>
<dbReference type="Pfam" id="PF01609">
    <property type="entry name" value="DDE_Tnp_1"/>
    <property type="match status" value="1"/>
</dbReference>
<evidence type="ECO:0000313" key="2">
    <source>
        <dbReference type="EMBL" id="BFD47005.1"/>
    </source>
</evidence>
<proteinExistence type="predicted"/>
<evidence type="ECO:0000313" key="5">
    <source>
        <dbReference type="EMBL" id="BFD48011.1"/>
    </source>
</evidence>
<dbReference type="InterPro" id="IPR053172">
    <property type="entry name" value="Tn903_transposase"/>
</dbReference>
<dbReference type="PANTHER" id="PTHR34631">
    <property type="match status" value="1"/>
</dbReference>
<gene>
    <name evidence="2" type="ORF">DMENIID0003_00790</name>
    <name evidence="3" type="ORF">DMENIID0003_03430</name>
    <name evidence="4" type="ORF">DMENIID0003_05460</name>
    <name evidence="5" type="ORF">DMENIID0003_10850</name>
</gene>
<dbReference type="GO" id="GO:0004803">
    <property type="term" value="F:transposase activity"/>
    <property type="evidence" value="ECO:0007669"/>
    <property type="project" value="InterPro"/>
</dbReference>
<dbReference type="EMBL" id="AP029172">
    <property type="protein sequence ID" value="BFD47269.1"/>
    <property type="molecule type" value="Genomic_DNA"/>
</dbReference>
<protein>
    <recommendedName>
        <fullName evidence="1">Transposase IS4-like domain-containing protein</fullName>
    </recommendedName>
</protein>
<dbReference type="EMBL" id="AP029172">
    <property type="protein sequence ID" value="BFD47005.1"/>
    <property type="molecule type" value="Genomic_DNA"/>
</dbReference>
<dbReference type="PANTHER" id="PTHR34631:SF3">
    <property type="entry name" value="ISSOD12 TRANSPOSASE TNPA_ISSOD12"/>
    <property type="match status" value="1"/>
</dbReference>
<dbReference type="NCBIfam" id="NF033579">
    <property type="entry name" value="transpos_IS5_2"/>
    <property type="match status" value="1"/>
</dbReference>
<accession>A0AAT9GB02</accession>
<sequence>MPQKMRVSNHSEYNKFLEERGNIFHYINEAIEKWYENGPKIPGGNNIYSDKVVILVHIITCLFRIGLRQTVGFIAGYLEQIGKNLQVISYSQSSRRFKKLNIKINDCRIDKNNMEDIEITIDSTGISIYNNTPGHSKENSEDRKYRSYEQTRKLHVMLNTNSKKAIAVKYSNGVYSDHYGACDLLKEVDFQYVIKVLYADRAYDREKLYKLCNQYGIKTKIPPKNNAAEHPKLDYMLDRNAAIQLMKLHGENGIKRWKEEVNYGKRSYIEGFFSRLKRIFGFSFRSKSEINREKELLLKCYLLNKFTKIGMAKFEIAS</sequence>
<dbReference type="GO" id="GO:0006313">
    <property type="term" value="P:DNA transposition"/>
    <property type="evidence" value="ECO:0007669"/>
    <property type="project" value="InterPro"/>
</dbReference>
<organism evidence="2">
    <name type="scientific">Wolbachia endosymbiont of Sergentomyia squamirostris</name>
    <dbReference type="NCBI Taxonomy" id="3113640"/>
    <lineage>
        <taxon>Bacteria</taxon>
        <taxon>Pseudomonadati</taxon>
        <taxon>Pseudomonadota</taxon>
        <taxon>Alphaproteobacteria</taxon>
        <taxon>Rickettsiales</taxon>
        <taxon>Anaplasmataceae</taxon>
        <taxon>Wolbachieae</taxon>
        <taxon>Wolbachia</taxon>
    </lineage>
</organism>
<dbReference type="InterPro" id="IPR002559">
    <property type="entry name" value="Transposase_11"/>
</dbReference>
<dbReference type="InterPro" id="IPR053520">
    <property type="entry name" value="Transposase_Tn903"/>
</dbReference>
<feature type="domain" description="Transposase IS4-like" evidence="1">
    <location>
        <begin position="119"/>
        <end position="304"/>
    </location>
</feature>
<evidence type="ECO:0000313" key="4">
    <source>
        <dbReference type="EMBL" id="BFD47472.1"/>
    </source>
</evidence>
<dbReference type="EMBL" id="AP029172">
    <property type="protein sequence ID" value="BFD47472.1"/>
    <property type="molecule type" value="Genomic_DNA"/>
</dbReference>
<dbReference type="AlphaFoldDB" id="A0AAT9GB02"/>
<evidence type="ECO:0000259" key="1">
    <source>
        <dbReference type="Pfam" id="PF01609"/>
    </source>
</evidence>
<evidence type="ECO:0000313" key="3">
    <source>
        <dbReference type="EMBL" id="BFD47269.1"/>
    </source>
</evidence>
<name>A0AAT9GB02_9RICK</name>